<keyword evidence="1" id="KW-0812">Transmembrane</keyword>
<feature type="transmembrane region" description="Helical" evidence="1">
    <location>
        <begin position="91"/>
        <end position="112"/>
    </location>
</feature>
<dbReference type="VEuPathDB" id="FungiDB:ASPCADRAFT_130343"/>
<protein>
    <submittedName>
        <fullName evidence="2">Uncharacterized protein</fullName>
    </submittedName>
</protein>
<proteinExistence type="predicted"/>
<dbReference type="Proteomes" id="UP000188318">
    <property type="component" value="Unassembled WGS sequence"/>
</dbReference>
<evidence type="ECO:0000313" key="2">
    <source>
        <dbReference type="EMBL" id="OOF96023.1"/>
    </source>
</evidence>
<reference evidence="3" key="1">
    <citation type="journal article" date="2017" name="Genome Biol.">
        <title>Comparative genomics reveals high biological diversity and specific adaptations in the industrially and medically important fungal genus Aspergillus.</title>
        <authorList>
            <person name="de Vries R.P."/>
            <person name="Riley R."/>
            <person name="Wiebenga A."/>
            <person name="Aguilar-Osorio G."/>
            <person name="Amillis S."/>
            <person name="Uchima C.A."/>
            <person name="Anderluh G."/>
            <person name="Asadollahi M."/>
            <person name="Askin M."/>
            <person name="Barry K."/>
            <person name="Battaglia E."/>
            <person name="Bayram O."/>
            <person name="Benocci T."/>
            <person name="Braus-Stromeyer S.A."/>
            <person name="Caldana C."/>
            <person name="Canovas D."/>
            <person name="Cerqueira G.C."/>
            <person name="Chen F."/>
            <person name="Chen W."/>
            <person name="Choi C."/>
            <person name="Clum A."/>
            <person name="Dos Santos R.A."/>
            <person name="Damasio A.R."/>
            <person name="Diallinas G."/>
            <person name="Emri T."/>
            <person name="Fekete E."/>
            <person name="Flipphi M."/>
            <person name="Freyberg S."/>
            <person name="Gallo A."/>
            <person name="Gournas C."/>
            <person name="Habgood R."/>
            <person name="Hainaut M."/>
            <person name="Harispe M.L."/>
            <person name="Henrissat B."/>
            <person name="Hilden K.S."/>
            <person name="Hope R."/>
            <person name="Hossain A."/>
            <person name="Karabika E."/>
            <person name="Karaffa L."/>
            <person name="Karanyi Z."/>
            <person name="Krasevec N."/>
            <person name="Kuo A."/>
            <person name="Kusch H."/>
            <person name="LaButti K."/>
            <person name="Lagendijk E.L."/>
            <person name="Lapidus A."/>
            <person name="Levasseur A."/>
            <person name="Lindquist E."/>
            <person name="Lipzen A."/>
            <person name="Logrieco A.F."/>
            <person name="MacCabe A."/>
            <person name="Maekelae M.R."/>
            <person name="Malavazi I."/>
            <person name="Melin P."/>
            <person name="Meyer V."/>
            <person name="Mielnichuk N."/>
            <person name="Miskei M."/>
            <person name="Molnar A.P."/>
            <person name="Mule G."/>
            <person name="Ngan C.Y."/>
            <person name="Orejas M."/>
            <person name="Orosz E."/>
            <person name="Ouedraogo J.P."/>
            <person name="Overkamp K.M."/>
            <person name="Park H.-S."/>
            <person name="Perrone G."/>
            <person name="Piumi F."/>
            <person name="Punt P.J."/>
            <person name="Ram A.F."/>
            <person name="Ramon A."/>
            <person name="Rauscher S."/>
            <person name="Record E."/>
            <person name="Riano-Pachon D.M."/>
            <person name="Robert V."/>
            <person name="Roehrig J."/>
            <person name="Ruller R."/>
            <person name="Salamov A."/>
            <person name="Salih N.S."/>
            <person name="Samson R.A."/>
            <person name="Sandor E."/>
            <person name="Sanguinetti M."/>
            <person name="Schuetze T."/>
            <person name="Sepcic K."/>
            <person name="Shelest E."/>
            <person name="Sherlock G."/>
            <person name="Sophianopoulou V."/>
            <person name="Squina F.M."/>
            <person name="Sun H."/>
            <person name="Susca A."/>
            <person name="Todd R.B."/>
            <person name="Tsang A."/>
            <person name="Unkles S.E."/>
            <person name="van de Wiele N."/>
            <person name="van Rossen-Uffink D."/>
            <person name="Oliveira J.V."/>
            <person name="Vesth T.C."/>
            <person name="Visser J."/>
            <person name="Yu J.-H."/>
            <person name="Zhou M."/>
            <person name="Andersen M.R."/>
            <person name="Archer D.B."/>
            <person name="Baker S.E."/>
            <person name="Benoit I."/>
            <person name="Brakhage A.A."/>
            <person name="Braus G.H."/>
            <person name="Fischer R."/>
            <person name="Frisvad J.C."/>
            <person name="Goldman G.H."/>
            <person name="Houbraken J."/>
            <person name="Oakley B."/>
            <person name="Pocsi I."/>
            <person name="Scazzocchio C."/>
            <person name="Seiboth B."/>
            <person name="vanKuyk P.A."/>
            <person name="Wortman J."/>
            <person name="Dyer P.S."/>
            <person name="Grigoriev I.V."/>
        </authorList>
    </citation>
    <scope>NUCLEOTIDE SEQUENCE [LARGE SCALE GENOMIC DNA]</scope>
    <source>
        <strain evidence="3">ITEM 5010</strain>
    </source>
</reference>
<evidence type="ECO:0000256" key="1">
    <source>
        <dbReference type="SAM" id="Phobius"/>
    </source>
</evidence>
<organism evidence="2 3">
    <name type="scientific">Aspergillus carbonarius (strain ITEM 5010)</name>
    <dbReference type="NCBI Taxonomy" id="602072"/>
    <lineage>
        <taxon>Eukaryota</taxon>
        <taxon>Fungi</taxon>
        <taxon>Dikarya</taxon>
        <taxon>Ascomycota</taxon>
        <taxon>Pezizomycotina</taxon>
        <taxon>Eurotiomycetes</taxon>
        <taxon>Eurotiomycetidae</taxon>
        <taxon>Eurotiales</taxon>
        <taxon>Aspergillaceae</taxon>
        <taxon>Aspergillus</taxon>
        <taxon>Aspergillus subgen. Circumdati</taxon>
    </lineage>
</organism>
<gene>
    <name evidence="2" type="ORF">ASPCADRAFT_130343</name>
</gene>
<feature type="transmembrane region" description="Helical" evidence="1">
    <location>
        <begin position="30"/>
        <end position="47"/>
    </location>
</feature>
<sequence length="345" mass="33468">MISSIVLFFRRDWAGGVGPAVDAPRPRPPVAVVVVVAAVVPAVPVVVEGAPPRGAAREGLSPAVVAVVLAVVLAGCVDGVLSAGLPNSPPVAAAGCAAGAAVAVVAGVVVAVDLAPPSPPNKPPAAAGVDDGVADEVAPPKVGKREFCGVAEEAGVVVDCGVEDGVPRDGKTGLVASAPDVGALKREDVCAPPPAAGAAGAAGVVVDGALGGFPNKVFGVASGCLAFAKRLPPVEGAGFEPKTGFCAAFPPKRPPVEGCCGAVAVLAVAPPNSDGVVAEAVAVVEDGVVDEVVEVAGVVEFRFPKRPPGFCAACPKSVCVWPVAPCGGGPAGVVDEALPNKEPPV</sequence>
<keyword evidence="3" id="KW-1185">Reference proteome</keyword>
<keyword evidence="1" id="KW-1133">Transmembrane helix</keyword>
<evidence type="ECO:0000313" key="3">
    <source>
        <dbReference type="Proteomes" id="UP000188318"/>
    </source>
</evidence>
<accession>A0A1R3RNH5</accession>
<feature type="transmembrane region" description="Helical" evidence="1">
    <location>
        <begin position="59"/>
        <end position="85"/>
    </location>
</feature>
<keyword evidence="1" id="KW-0472">Membrane</keyword>
<name>A0A1R3RNH5_ASPC5</name>
<dbReference type="EMBL" id="KV907499">
    <property type="protein sequence ID" value="OOF96023.1"/>
    <property type="molecule type" value="Genomic_DNA"/>
</dbReference>
<dbReference type="AlphaFoldDB" id="A0A1R3RNH5"/>